<dbReference type="GO" id="GO:0005840">
    <property type="term" value="C:ribosome"/>
    <property type="evidence" value="ECO:0007669"/>
    <property type="project" value="UniProtKB-KW"/>
</dbReference>
<proteinExistence type="inferred from homology"/>
<keyword evidence="8" id="KW-1185">Reference proteome</keyword>
<sequence length="98" mass="11042">MNDRLTKILLAPHLSEKSLAEKASDNVYVFRVRPDANKIEIKAAVEKHFEVVVTDVKTSNVKAKKRRIGRHMGKTAAWKKAYVTVQPGSGEIEYFEGT</sequence>
<dbReference type="AlphaFoldDB" id="A0A8A4TF68"/>
<keyword evidence="2 6" id="KW-0699">rRNA-binding</keyword>
<dbReference type="GO" id="GO:0003735">
    <property type="term" value="F:structural constituent of ribosome"/>
    <property type="evidence" value="ECO:0007669"/>
    <property type="project" value="InterPro"/>
</dbReference>
<gene>
    <name evidence="6 7" type="primary">rplW</name>
    <name evidence="7" type="ORF">J3U87_19890</name>
</gene>
<dbReference type="NCBIfam" id="NF004363">
    <property type="entry name" value="PRK05738.2-4"/>
    <property type="match status" value="1"/>
</dbReference>
<dbReference type="RefSeq" id="WP_237377521.1">
    <property type="nucleotide sequence ID" value="NZ_CP071793.1"/>
</dbReference>
<evidence type="ECO:0000256" key="4">
    <source>
        <dbReference type="ARBA" id="ARBA00022980"/>
    </source>
</evidence>
<dbReference type="GO" id="GO:0006412">
    <property type="term" value="P:translation"/>
    <property type="evidence" value="ECO:0007669"/>
    <property type="project" value="UniProtKB-UniRule"/>
</dbReference>
<keyword evidence="5 6" id="KW-0687">Ribonucleoprotein</keyword>
<evidence type="ECO:0000256" key="1">
    <source>
        <dbReference type="ARBA" id="ARBA00006700"/>
    </source>
</evidence>
<name>A0A8A4TF68_SULCO</name>
<dbReference type="PANTHER" id="PTHR11620">
    <property type="entry name" value="60S RIBOSOMAL PROTEIN L23A"/>
    <property type="match status" value="1"/>
</dbReference>
<evidence type="ECO:0000256" key="6">
    <source>
        <dbReference type="HAMAP-Rule" id="MF_01369"/>
    </source>
</evidence>
<evidence type="ECO:0000256" key="5">
    <source>
        <dbReference type="ARBA" id="ARBA00023274"/>
    </source>
</evidence>
<dbReference type="SUPFAM" id="SSF54189">
    <property type="entry name" value="Ribosomal proteins S24e, L23 and L15e"/>
    <property type="match status" value="1"/>
</dbReference>
<evidence type="ECO:0000313" key="7">
    <source>
        <dbReference type="EMBL" id="QTD47854.1"/>
    </source>
</evidence>
<keyword evidence="3 6" id="KW-0694">RNA-binding</keyword>
<dbReference type="Pfam" id="PF00276">
    <property type="entry name" value="Ribosomal_L23"/>
    <property type="match status" value="1"/>
</dbReference>
<comment type="subunit">
    <text evidence="6">Part of the 50S ribosomal subunit. Contacts protein L29, and trigger factor when it is bound to the ribosome.</text>
</comment>
<dbReference type="EMBL" id="CP071793">
    <property type="protein sequence ID" value="QTD47854.1"/>
    <property type="molecule type" value="Genomic_DNA"/>
</dbReference>
<dbReference type="InterPro" id="IPR012677">
    <property type="entry name" value="Nucleotide-bd_a/b_plait_sf"/>
</dbReference>
<organism evidence="7 8">
    <name type="scientific">Sulfidibacter corallicola</name>
    <dbReference type="NCBI Taxonomy" id="2818388"/>
    <lineage>
        <taxon>Bacteria</taxon>
        <taxon>Pseudomonadati</taxon>
        <taxon>Acidobacteriota</taxon>
        <taxon>Holophagae</taxon>
        <taxon>Acanthopleuribacterales</taxon>
        <taxon>Acanthopleuribacteraceae</taxon>
        <taxon>Sulfidibacter</taxon>
    </lineage>
</organism>
<comment type="similarity">
    <text evidence="1 6">Belongs to the universal ribosomal protein uL23 family.</text>
</comment>
<evidence type="ECO:0000256" key="3">
    <source>
        <dbReference type="ARBA" id="ARBA00022884"/>
    </source>
</evidence>
<dbReference type="NCBIfam" id="NF004359">
    <property type="entry name" value="PRK05738.1-3"/>
    <property type="match status" value="1"/>
</dbReference>
<dbReference type="Gene3D" id="3.30.70.330">
    <property type="match status" value="1"/>
</dbReference>
<dbReference type="GO" id="GO:0019843">
    <property type="term" value="F:rRNA binding"/>
    <property type="evidence" value="ECO:0007669"/>
    <property type="project" value="UniProtKB-UniRule"/>
</dbReference>
<evidence type="ECO:0000313" key="8">
    <source>
        <dbReference type="Proteomes" id="UP000663929"/>
    </source>
</evidence>
<dbReference type="KEGG" id="scor:J3U87_19890"/>
<evidence type="ECO:0000256" key="2">
    <source>
        <dbReference type="ARBA" id="ARBA00022730"/>
    </source>
</evidence>
<dbReference type="HAMAP" id="MF_01369_B">
    <property type="entry name" value="Ribosomal_uL23_B"/>
    <property type="match status" value="1"/>
</dbReference>
<reference evidence="7" key="1">
    <citation type="submission" date="2021-03" db="EMBL/GenBank/DDBJ databases">
        <title>Acanthopleuribacteraceae sp. M133.</title>
        <authorList>
            <person name="Wang G."/>
        </authorList>
    </citation>
    <scope>NUCLEOTIDE SEQUENCE</scope>
    <source>
        <strain evidence="7">M133</strain>
    </source>
</reference>
<dbReference type="InterPro" id="IPR013025">
    <property type="entry name" value="Ribosomal_uL23-like"/>
</dbReference>
<dbReference type="GO" id="GO:1990904">
    <property type="term" value="C:ribonucleoprotein complex"/>
    <property type="evidence" value="ECO:0007669"/>
    <property type="project" value="UniProtKB-KW"/>
</dbReference>
<protein>
    <recommendedName>
        <fullName evidence="6">Large ribosomal subunit protein uL23</fullName>
    </recommendedName>
</protein>
<keyword evidence="4 6" id="KW-0689">Ribosomal protein</keyword>
<dbReference type="FunFam" id="3.30.70.330:FF:000001">
    <property type="entry name" value="50S ribosomal protein L23"/>
    <property type="match status" value="1"/>
</dbReference>
<comment type="function">
    <text evidence="6">One of the early assembly proteins it binds 23S rRNA. One of the proteins that surrounds the polypeptide exit tunnel on the outside of the ribosome. Forms the main docking site for trigger factor binding to the ribosome.</text>
</comment>
<dbReference type="InterPro" id="IPR012678">
    <property type="entry name" value="Ribosomal_uL23/eL15/eS24_sf"/>
</dbReference>
<dbReference type="Proteomes" id="UP000663929">
    <property type="component" value="Chromosome"/>
</dbReference>
<accession>A0A8A4TF68</accession>